<dbReference type="RefSeq" id="XP_066828606.1">
    <property type="nucleotide sequence ID" value="XM_066971581.1"/>
</dbReference>
<proteinExistence type="predicted"/>
<protein>
    <recommendedName>
        <fullName evidence="1">Methyltransferase domain-containing protein</fullName>
    </recommendedName>
</protein>
<accession>A0ABP0ZHT6</accession>
<dbReference type="Pfam" id="PF13847">
    <property type="entry name" value="Methyltransf_31"/>
    <property type="match status" value="1"/>
</dbReference>
<name>A0ABP0ZHT6_9ASCO</name>
<evidence type="ECO:0000313" key="2">
    <source>
        <dbReference type="EMBL" id="CAK9437290.1"/>
    </source>
</evidence>
<sequence>MVNEQAYYAGGFKKSVSDTHTWRNVDNSAKFVTNVLQPSFQVLDVGCGPGTITIDFAQNYLNEQGFITGVEPTRELIEIAKSNKDEIAPKCTNIKFEIASIYELPYDDDTFDLVHAHQVVVHLQDPVAALAELKRVTKPGGYVCVKDADLETIIVTPSKYEVLRQYSLMTAQNAVSTDTKGGRTLREKAIKAGYEPSDIATSRSHWLLCDDFDAKRQWVDLMTKRQRCSGEKIYADDEAKNEAAKSDSIAKWQEWGNDPTSIFDVSSFEITYRKP</sequence>
<gene>
    <name evidence="2" type="ORF">LODBEIA_P16680</name>
</gene>
<dbReference type="PANTHER" id="PTHR43591:SF24">
    <property type="entry name" value="2-METHOXY-6-POLYPRENYL-1,4-BENZOQUINOL METHYLASE, MITOCHONDRIAL"/>
    <property type="match status" value="1"/>
</dbReference>
<dbReference type="GeneID" id="92206864"/>
<evidence type="ECO:0000313" key="3">
    <source>
        <dbReference type="Proteomes" id="UP001497383"/>
    </source>
</evidence>
<evidence type="ECO:0000259" key="1">
    <source>
        <dbReference type="Pfam" id="PF13847"/>
    </source>
</evidence>
<dbReference type="InterPro" id="IPR029063">
    <property type="entry name" value="SAM-dependent_MTases_sf"/>
</dbReference>
<dbReference type="EMBL" id="OZ022406">
    <property type="protein sequence ID" value="CAK9437290.1"/>
    <property type="molecule type" value="Genomic_DNA"/>
</dbReference>
<dbReference type="Proteomes" id="UP001497383">
    <property type="component" value="Chromosome 2"/>
</dbReference>
<dbReference type="PANTHER" id="PTHR43591">
    <property type="entry name" value="METHYLTRANSFERASE"/>
    <property type="match status" value="1"/>
</dbReference>
<dbReference type="InterPro" id="IPR025714">
    <property type="entry name" value="Methyltranfer_dom"/>
</dbReference>
<reference evidence="2 3" key="1">
    <citation type="submission" date="2024-03" db="EMBL/GenBank/DDBJ databases">
        <authorList>
            <person name="Brejova B."/>
        </authorList>
    </citation>
    <scope>NUCLEOTIDE SEQUENCE [LARGE SCALE GENOMIC DNA]</scope>
    <source>
        <strain evidence="2 3">CBS 14171</strain>
    </source>
</reference>
<dbReference type="Gene3D" id="3.40.50.150">
    <property type="entry name" value="Vaccinia Virus protein VP39"/>
    <property type="match status" value="1"/>
</dbReference>
<feature type="domain" description="Methyltransferase" evidence="1">
    <location>
        <begin position="40"/>
        <end position="151"/>
    </location>
</feature>
<keyword evidence="3" id="KW-1185">Reference proteome</keyword>
<dbReference type="CDD" id="cd02440">
    <property type="entry name" value="AdoMet_MTases"/>
    <property type="match status" value="1"/>
</dbReference>
<organism evidence="2 3">
    <name type="scientific">Lodderomyces beijingensis</name>
    <dbReference type="NCBI Taxonomy" id="1775926"/>
    <lineage>
        <taxon>Eukaryota</taxon>
        <taxon>Fungi</taxon>
        <taxon>Dikarya</taxon>
        <taxon>Ascomycota</taxon>
        <taxon>Saccharomycotina</taxon>
        <taxon>Pichiomycetes</taxon>
        <taxon>Debaryomycetaceae</taxon>
        <taxon>Candida/Lodderomyces clade</taxon>
        <taxon>Lodderomyces</taxon>
    </lineage>
</organism>
<dbReference type="SUPFAM" id="SSF53335">
    <property type="entry name" value="S-adenosyl-L-methionine-dependent methyltransferases"/>
    <property type="match status" value="1"/>
</dbReference>